<dbReference type="SMART" id="SM00427">
    <property type="entry name" value="H2B"/>
    <property type="match status" value="1"/>
</dbReference>
<keyword evidence="4" id="KW-1185">Reference proteome</keyword>
<dbReference type="STRING" id="4829.A0A168NTU8"/>
<dbReference type="CDD" id="cd22910">
    <property type="entry name" value="HFD_H2B"/>
    <property type="match status" value="1"/>
</dbReference>
<protein>
    <recommendedName>
        <fullName evidence="5">Transcription factor CBF/NF-Y/archaeal histone domain-containing protein</fullName>
    </recommendedName>
</protein>
<dbReference type="GO" id="GO:0003677">
    <property type="term" value="F:DNA binding"/>
    <property type="evidence" value="ECO:0007669"/>
    <property type="project" value="InterPro"/>
</dbReference>
<evidence type="ECO:0008006" key="5">
    <source>
        <dbReference type="Google" id="ProtNLM"/>
    </source>
</evidence>
<dbReference type="GO" id="GO:0030527">
    <property type="term" value="F:structural constituent of chromatin"/>
    <property type="evidence" value="ECO:0007669"/>
    <property type="project" value="InterPro"/>
</dbReference>
<proteinExistence type="inferred from homology"/>
<dbReference type="GO" id="GO:0046982">
    <property type="term" value="F:protein heterodimerization activity"/>
    <property type="evidence" value="ECO:0007669"/>
    <property type="project" value="InterPro"/>
</dbReference>
<sequence length="133" mass="14809">MATPERPTQPQESESSLQGRVAEPSDSRAAGVIEKPVRSYGSFASYAKRIHKVVNPELRIADASAKQMDMIAKSLITRLATEAKDLALKEHNGNLHERDFEFACHLILPEDMAKRAIKAGERAIHVFDNYSPH</sequence>
<evidence type="ECO:0000256" key="2">
    <source>
        <dbReference type="SAM" id="MobiDB-lite"/>
    </source>
</evidence>
<name>A0A168NTU8_ABSGL</name>
<dbReference type="InterPro" id="IPR009072">
    <property type="entry name" value="Histone-fold"/>
</dbReference>
<dbReference type="EMBL" id="LT553503">
    <property type="protein sequence ID" value="SAM01195.1"/>
    <property type="molecule type" value="Genomic_DNA"/>
</dbReference>
<evidence type="ECO:0000313" key="3">
    <source>
        <dbReference type="EMBL" id="SAM01195.1"/>
    </source>
</evidence>
<dbReference type="InterPro" id="IPR000558">
    <property type="entry name" value="Histone_H2B"/>
</dbReference>
<evidence type="ECO:0000313" key="4">
    <source>
        <dbReference type="Proteomes" id="UP000078561"/>
    </source>
</evidence>
<dbReference type="OrthoDB" id="10548579at2759"/>
<accession>A0A168NTU8</accession>
<comment type="similarity">
    <text evidence="1">Belongs to the histone H2B family.</text>
</comment>
<organism evidence="3">
    <name type="scientific">Absidia glauca</name>
    <name type="common">Pin mould</name>
    <dbReference type="NCBI Taxonomy" id="4829"/>
    <lineage>
        <taxon>Eukaryota</taxon>
        <taxon>Fungi</taxon>
        <taxon>Fungi incertae sedis</taxon>
        <taxon>Mucoromycota</taxon>
        <taxon>Mucoromycotina</taxon>
        <taxon>Mucoromycetes</taxon>
        <taxon>Mucorales</taxon>
        <taxon>Cunninghamellaceae</taxon>
        <taxon>Absidia</taxon>
    </lineage>
</organism>
<dbReference type="Proteomes" id="UP000078561">
    <property type="component" value="Unassembled WGS sequence"/>
</dbReference>
<dbReference type="SUPFAM" id="SSF47113">
    <property type="entry name" value="Histone-fold"/>
    <property type="match status" value="1"/>
</dbReference>
<feature type="compositionally biased region" description="Polar residues" evidence="2">
    <location>
        <begin position="1"/>
        <end position="18"/>
    </location>
</feature>
<dbReference type="Gene3D" id="1.10.20.10">
    <property type="entry name" value="Histone, subunit A"/>
    <property type="match status" value="1"/>
</dbReference>
<dbReference type="GO" id="GO:0000786">
    <property type="term" value="C:nucleosome"/>
    <property type="evidence" value="ECO:0007669"/>
    <property type="project" value="InterPro"/>
</dbReference>
<reference evidence="3" key="1">
    <citation type="submission" date="2016-04" db="EMBL/GenBank/DDBJ databases">
        <authorList>
            <person name="Evans L.H."/>
            <person name="Alamgir A."/>
            <person name="Owens N."/>
            <person name="Weber N.D."/>
            <person name="Virtaneva K."/>
            <person name="Barbian K."/>
            <person name="Babar A."/>
            <person name="Rosenke K."/>
        </authorList>
    </citation>
    <scope>NUCLEOTIDE SEQUENCE [LARGE SCALE GENOMIC DNA]</scope>
    <source>
        <strain evidence="3">CBS 101.48</strain>
    </source>
</reference>
<evidence type="ECO:0000256" key="1">
    <source>
        <dbReference type="ARBA" id="ARBA00006846"/>
    </source>
</evidence>
<gene>
    <name evidence="3" type="primary">ABSGL_06932.1 scaffold 8678</name>
</gene>
<feature type="region of interest" description="Disordered" evidence="2">
    <location>
        <begin position="1"/>
        <end position="30"/>
    </location>
</feature>
<dbReference type="AlphaFoldDB" id="A0A168NTU8"/>
<dbReference type="PRINTS" id="PR00621">
    <property type="entry name" value="HISTONEH2B"/>
</dbReference>
<dbReference type="InParanoid" id="A0A168NTU8"/>